<proteinExistence type="predicted"/>
<gene>
    <name evidence="12" type="ORF">GCM10008939_21390</name>
</gene>
<accession>A0A917PGT4</accession>
<protein>
    <recommendedName>
        <fullName evidence="3">histidine kinase</fullName>
        <ecNumber evidence="3">2.7.13.3</ecNumber>
    </recommendedName>
</protein>
<reference evidence="12" key="1">
    <citation type="journal article" date="2014" name="Int. J. Syst. Evol. Microbiol.">
        <title>Complete genome sequence of Corynebacterium casei LMG S-19264T (=DSM 44701T), isolated from a smear-ripened cheese.</title>
        <authorList>
            <consortium name="US DOE Joint Genome Institute (JGI-PGF)"/>
            <person name="Walter F."/>
            <person name="Albersmeier A."/>
            <person name="Kalinowski J."/>
            <person name="Ruckert C."/>
        </authorList>
    </citation>
    <scope>NUCLEOTIDE SEQUENCE</scope>
    <source>
        <strain evidence="12">JCM 14371</strain>
    </source>
</reference>
<keyword evidence="10" id="KW-0812">Transmembrane</keyword>
<keyword evidence="6" id="KW-0808">Transferase</keyword>
<dbReference type="InterPro" id="IPR036890">
    <property type="entry name" value="HATPase_C_sf"/>
</dbReference>
<evidence type="ECO:0000256" key="7">
    <source>
        <dbReference type="ARBA" id="ARBA00022777"/>
    </source>
</evidence>
<dbReference type="GO" id="GO:0000155">
    <property type="term" value="F:phosphorelay sensor kinase activity"/>
    <property type="evidence" value="ECO:0007669"/>
    <property type="project" value="InterPro"/>
</dbReference>
<dbReference type="AlphaFoldDB" id="A0A917PGT4"/>
<evidence type="ECO:0000259" key="11">
    <source>
        <dbReference type="PROSITE" id="PS50109"/>
    </source>
</evidence>
<dbReference type="RefSeq" id="WP_188963266.1">
    <property type="nucleotide sequence ID" value="NZ_BMOE01000006.1"/>
</dbReference>
<evidence type="ECO:0000256" key="6">
    <source>
        <dbReference type="ARBA" id="ARBA00022679"/>
    </source>
</evidence>
<reference evidence="12" key="2">
    <citation type="submission" date="2020-09" db="EMBL/GenBank/DDBJ databases">
        <authorList>
            <person name="Sun Q."/>
            <person name="Ohkuma M."/>
        </authorList>
    </citation>
    <scope>NUCLEOTIDE SEQUENCE</scope>
    <source>
        <strain evidence="12">JCM 14371</strain>
    </source>
</reference>
<dbReference type="InterPro" id="IPR005467">
    <property type="entry name" value="His_kinase_dom"/>
</dbReference>
<dbReference type="CDD" id="cd00082">
    <property type="entry name" value="HisKA"/>
    <property type="match status" value="1"/>
</dbReference>
<evidence type="ECO:0000256" key="8">
    <source>
        <dbReference type="ARBA" id="ARBA00023012"/>
    </source>
</evidence>
<dbReference type="InterPro" id="IPR050980">
    <property type="entry name" value="2C_sensor_his_kinase"/>
</dbReference>
<dbReference type="EC" id="2.7.13.3" evidence="3"/>
<dbReference type="GO" id="GO:0005886">
    <property type="term" value="C:plasma membrane"/>
    <property type="evidence" value="ECO:0007669"/>
    <property type="project" value="UniProtKB-SubCell"/>
</dbReference>
<comment type="catalytic activity">
    <reaction evidence="1">
        <text>ATP + protein L-histidine = ADP + protein N-phospho-L-histidine.</text>
        <dbReference type="EC" id="2.7.13.3"/>
    </reaction>
</comment>
<keyword evidence="8" id="KW-0902">Two-component regulatory system</keyword>
<keyword evidence="10" id="KW-1133">Transmembrane helix</keyword>
<dbReference type="PANTHER" id="PTHR44936:SF9">
    <property type="entry name" value="SENSOR PROTEIN CREC"/>
    <property type="match status" value="1"/>
</dbReference>
<evidence type="ECO:0000256" key="10">
    <source>
        <dbReference type="SAM" id="Phobius"/>
    </source>
</evidence>
<keyword evidence="13" id="KW-1185">Reference proteome</keyword>
<comment type="caution">
    <text evidence="12">The sequence shown here is derived from an EMBL/GenBank/DDBJ whole genome shotgun (WGS) entry which is preliminary data.</text>
</comment>
<keyword evidence="10" id="KW-0472">Membrane</keyword>
<dbReference type="SMART" id="SM00387">
    <property type="entry name" value="HATPase_c"/>
    <property type="match status" value="1"/>
</dbReference>
<dbReference type="Pfam" id="PF00512">
    <property type="entry name" value="HisKA"/>
    <property type="match status" value="1"/>
</dbReference>
<dbReference type="PRINTS" id="PR00344">
    <property type="entry name" value="BCTRLSENSOR"/>
</dbReference>
<keyword evidence="9" id="KW-0843">Virulence</keyword>
<keyword evidence="5" id="KW-0597">Phosphoprotein</keyword>
<evidence type="ECO:0000313" key="12">
    <source>
        <dbReference type="EMBL" id="GGJ77034.1"/>
    </source>
</evidence>
<name>A0A917PGT4_9DEIO</name>
<evidence type="ECO:0000256" key="4">
    <source>
        <dbReference type="ARBA" id="ARBA00022475"/>
    </source>
</evidence>
<dbReference type="SUPFAM" id="SSF47384">
    <property type="entry name" value="Homodimeric domain of signal transducing histidine kinase"/>
    <property type="match status" value="1"/>
</dbReference>
<feature type="transmembrane region" description="Helical" evidence="10">
    <location>
        <begin position="20"/>
        <end position="42"/>
    </location>
</feature>
<evidence type="ECO:0000256" key="1">
    <source>
        <dbReference type="ARBA" id="ARBA00000085"/>
    </source>
</evidence>
<dbReference type="PANTHER" id="PTHR44936">
    <property type="entry name" value="SENSOR PROTEIN CREC"/>
    <property type="match status" value="1"/>
</dbReference>
<feature type="domain" description="Histidine kinase" evidence="11">
    <location>
        <begin position="271"/>
        <end position="486"/>
    </location>
</feature>
<dbReference type="InterPro" id="IPR003661">
    <property type="entry name" value="HisK_dim/P_dom"/>
</dbReference>
<dbReference type="Pfam" id="PF02518">
    <property type="entry name" value="HATPase_c"/>
    <property type="match status" value="1"/>
</dbReference>
<dbReference type="PROSITE" id="PS50109">
    <property type="entry name" value="HIS_KIN"/>
    <property type="match status" value="1"/>
</dbReference>
<keyword evidence="7" id="KW-0418">Kinase</keyword>
<dbReference type="InterPro" id="IPR003594">
    <property type="entry name" value="HATPase_dom"/>
</dbReference>
<comment type="subcellular location">
    <subcellularLocation>
        <location evidence="2">Cell membrane</location>
        <topology evidence="2">Multi-pass membrane protein</topology>
    </subcellularLocation>
</comment>
<feature type="transmembrane region" description="Helical" evidence="10">
    <location>
        <begin position="63"/>
        <end position="81"/>
    </location>
</feature>
<dbReference type="InterPro" id="IPR036097">
    <property type="entry name" value="HisK_dim/P_sf"/>
</dbReference>
<dbReference type="Gene3D" id="1.10.287.130">
    <property type="match status" value="1"/>
</dbReference>
<feature type="transmembrane region" description="Helical" evidence="10">
    <location>
        <begin position="93"/>
        <end position="112"/>
    </location>
</feature>
<evidence type="ECO:0000256" key="2">
    <source>
        <dbReference type="ARBA" id="ARBA00004651"/>
    </source>
</evidence>
<evidence type="ECO:0000313" key="13">
    <source>
        <dbReference type="Proteomes" id="UP000635726"/>
    </source>
</evidence>
<dbReference type="Proteomes" id="UP000635726">
    <property type="component" value="Unassembled WGS sequence"/>
</dbReference>
<dbReference type="SMART" id="SM00388">
    <property type="entry name" value="HisKA"/>
    <property type="match status" value="1"/>
</dbReference>
<dbReference type="SUPFAM" id="SSF55874">
    <property type="entry name" value="ATPase domain of HSP90 chaperone/DNA topoisomerase II/histidine kinase"/>
    <property type="match status" value="1"/>
</dbReference>
<dbReference type="Gene3D" id="3.30.565.10">
    <property type="entry name" value="Histidine kinase-like ATPase, C-terminal domain"/>
    <property type="match status" value="1"/>
</dbReference>
<sequence>MTPATRELVRLLERPDHVPIWRAGVITLFCVLVGDLLTPAHTPLSLGLPALLAASLIARSERLTARLTALSVMGSVATGLYEILRSGSDTDVVLLRMGVTVLVLLSGIWATWQARRAEAVITPDVPVLNVPDIESGTAHPTERAARTLAHLSGAHGHRLHHVENAAAWIARQQLITPLPPVRRAGLRLSQARLPAPVPAAPGDVWRDVQGNVYVRFAPPGQGETVVELTRPSAPVPFIGDAAHVLQMQIERFALFEQVRVQRELLRDLVYAFSHDLRTPITANILHAEAALSGAYGPLNADLALFLQHSQQGNRDLLTVSDQLMLLAEYESGDLTGEPSTPIDLESVIRSVVGDVQLRGRERGIHFELHLQSCHVLGHAYDLRRAVQNLLENAVKFSPERLFVRVHLRSDGQHALIEVMDQGPGVPDTQIPHLFKRFRTSTRGSGTGFGLYLARRIVERYGGTLTYERSVSDHPWTTFRLCLPLERD</sequence>
<dbReference type="EMBL" id="BMOE01000006">
    <property type="protein sequence ID" value="GGJ77034.1"/>
    <property type="molecule type" value="Genomic_DNA"/>
</dbReference>
<dbReference type="InterPro" id="IPR004358">
    <property type="entry name" value="Sig_transdc_His_kin-like_C"/>
</dbReference>
<evidence type="ECO:0000256" key="5">
    <source>
        <dbReference type="ARBA" id="ARBA00022553"/>
    </source>
</evidence>
<evidence type="ECO:0000256" key="9">
    <source>
        <dbReference type="ARBA" id="ARBA00023026"/>
    </source>
</evidence>
<organism evidence="12 13">
    <name type="scientific">Deinococcus aquiradiocola</name>
    <dbReference type="NCBI Taxonomy" id="393059"/>
    <lineage>
        <taxon>Bacteria</taxon>
        <taxon>Thermotogati</taxon>
        <taxon>Deinococcota</taxon>
        <taxon>Deinococci</taxon>
        <taxon>Deinococcales</taxon>
        <taxon>Deinococcaceae</taxon>
        <taxon>Deinococcus</taxon>
    </lineage>
</organism>
<keyword evidence="4" id="KW-1003">Cell membrane</keyword>
<evidence type="ECO:0000256" key="3">
    <source>
        <dbReference type="ARBA" id="ARBA00012438"/>
    </source>
</evidence>